<keyword evidence="1" id="KW-0472">Membrane</keyword>
<feature type="transmembrane region" description="Helical" evidence="1">
    <location>
        <begin position="21"/>
        <end position="39"/>
    </location>
</feature>
<keyword evidence="3" id="KW-1185">Reference proteome</keyword>
<evidence type="ECO:0000256" key="1">
    <source>
        <dbReference type="SAM" id="Phobius"/>
    </source>
</evidence>
<gene>
    <name evidence="2" type="ORF">PKOR_10125</name>
</gene>
<keyword evidence="1" id="KW-1133">Transmembrane helix</keyword>
<dbReference type="PATRIC" id="fig|400092.3.peg.2220"/>
<dbReference type="STRING" id="400092.PKOR_10125"/>
<dbReference type="KEGG" id="pko:PKOR_10125"/>
<keyword evidence="1" id="KW-0812">Transmembrane</keyword>
<dbReference type="Proteomes" id="UP000033109">
    <property type="component" value="Chromosome"/>
</dbReference>
<accession>A0A0E3UX97</accession>
<dbReference type="HOGENOM" id="CLU_012725_0_0_10"/>
<proteinExistence type="predicted"/>
<sequence length="922" mass="105978">MQFKKLHYFCSLKTLTMPKRIVFFFIGFVILASLAFYGFNRWKGSREKVDLWTMVPENAALVVETNNHQALMEHLRETELWQSFSMLPVMQQLEENMAYLDSVAPGNQRLDRFLDEKNILTSLHVEGKSEVSYVFYVPVNSVGEHRFLRTLTENINKSTIFEEDSRDYQGHLLTDITNTRNGSRFTYFTYHNNIILSASPVLIEEIARRASRGTEASVVAEFRNVNYLDQPDVYANVFVNYRVLPDLFGLFLQEDVMPQVRYLATLCHNALLELKLDRNKIFLNGFSNAENLKNSLHNTMQPRKPQLLGVRNYMPNRTAMLLHFGLQEIARLRQPQKANKSAYAATVDSLAQSFRQEAALAYMESNSMSQSPDKVAYAHTSNPALTQHLLNRLGNQLAEARKEQPFIEKYAGYSIQLLNTPELPEQLLGRVFQGFEQSYVVQVDNYLLISEEMATLRHLLDDILEGNVWSKSVGQKAFLEETLQEANFSLYLNTVNAWYILNRYTTDEERENLLQNATIIKRFSQVGLQFSMVEGRYYTSLVIRRPEQSNTTGQDVFEEEETITFDNRLDSRPFPIQNAVDRSRELVVQDSANVLLNVTALGKRGWTDSLGTTLRSEIKQIEYGPDKKLRYLFITSNRIHAINNQGQALENFPFNLSDTLSLQHLAVFDYEKEGDYRLLVDDNLGNLYMYNMRGSGVQGWQPRRMDYRLAAEPQHLRVGGRDVILVPLENGYIYALNRNGDTYPGFPINLKAPLTSGTMAKIGADLRRTEVTAVTRYGNVVTFNLQGKVLNREQLMRPSKRALFQMVPESSSARSYIIVRQEQGKVAILDQDLNELFEKRYVTSAPKIVQYFHFGGDNRVYAITETGPRKTYLYDSKGKLIGGRSIENSQPVTIYYNETANDYTLYYVIRNQLKKIGFSIGE</sequence>
<protein>
    <recommendedName>
        <fullName evidence="4">DUF3352 domain-containing protein</fullName>
    </recommendedName>
</protein>
<name>A0A0E3UX97_9BACT</name>
<evidence type="ECO:0008006" key="4">
    <source>
        <dbReference type="Google" id="ProtNLM"/>
    </source>
</evidence>
<organism evidence="2 3">
    <name type="scientific">Pontibacter korlensis</name>
    <dbReference type="NCBI Taxonomy" id="400092"/>
    <lineage>
        <taxon>Bacteria</taxon>
        <taxon>Pseudomonadati</taxon>
        <taxon>Bacteroidota</taxon>
        <taxon>Cytophagia</taxon>
        <taxon>Cytophagales</taxon>
        <taxon>Hymenobacteraceae</taxon>
        <taxon>Pontibacter</taxon>
    </lineage>
</organism>
<dbReference type="EMBL" id="CP009621">
    <property type="protein sequence ID" value="AKD03416.1"/>
    <property type="molecule type" value="Genomic_DNA"/>
</dbReference>
<reference evidence="2 3" key="1">
    <citation type="journal article" date="2015" name="Sci. Rep.">
        <title>Unraveling adaptation of Pontibacter korlensis to radiation and infertility in desert through complete genome and comparative transcriptomic analysis.</title>
        <authorList>
            <person name="Dai J."/>
            <person name="Dai W."/>
            <person name="Qiu C."/>
            <person name="Yang Z."/>
            <person name="Zhang Y."/>
            <person name="Zhou M."/>
            <person name="Zhang L."/>
            <person name="Fang C."/>
            <person name="Gao Q."/>
            <person name="Yang Q."/>
            <person name="Li X."/>
            <person name="Wang Z."/>
            <person name="Wang Z."/>
            <person name="Jia Z."/>
            <person name="Chen X."/>
        </authorList>
    </citation>
    <scope>NUCLEOTIDE SEQUENCE [LARGE SCALE GENOMIC DNA]</scope>
    <source>
        <strain evidence="2 3">X14-1T</strain>
    </source>
</reference>
<evidence type="ECO:0000313" key="3">
    <source>
        <dbReference type="Proteomes" id="UP000033109"/>
    </source>
</evidence>
<evidence type="ECO:0000313" key="2">
    <source>
        <dbReference type="EMBL" id="AKD03416.1"/>
    </source>
</evidence>
<dbReference type="AlphaFoldDB" id="A0A0E3UX97"/>